<evidence type="ECO:0000256" key="5">
    <source>
        <dbReference type="SAM" id="Phobius"/>
    </source>
</evidence>
<dbReference type="Proteomes" id="UP001303115">
    <property type="component" value="Unassembled WGS sequence"/>
</dbReference>
<evidence type="ECO:0000313" key="6">
    <source>
        <dbReference type="EMBL" id="KAK4031349.1"/>
    </source>
</evidence>
<comment type="caution">
    <text evidence="6">The sequence shown here is derived from an EMBL/GenBank/DDBJ whole genome shotgun (WGS) entry which is preliminary data.</text>
</comment>
<comment type="subcellular location">
    <subcellularLocation>
        <location evidence="1">Membrane</location>
        <topology evidence="1">Multi-pass membrane protein</topology>
    </subcellularLocation>
</comment>
<dbReference type="EMBL" id="MU854852">
    <property type="protein sequence ID" value="KAK4031349.1"/>
    <property type="molecule type" value="Genomic_DNA"/>
</dbReference>
<keyword evidence="7" id="KW-1185">Reference proteome</keyword>
<feature type="transmembrane region" description="Helical" evidence="5">
    <location>
        <begin position="21"/>
        <end position="44"/>
    </location>
</feature>
<proteinExistence type="predicted"/>
<feature type="transmembrane region" description="Helical" evidence="5">
    <location>
        <begin position="88"/>
        <end position="107"/>
    </location>
</feature>
<name>A0AAN6SKV0_9PEZI</name>
<accession>A0AAN6SKV0</accession>
<protein>
    <submittedName>
        <fullName evidence="6">Efflux pump afoB</fullName>
    </submittedName>
</protein>
<sequence length="138" mass="14629">MASGAYIASQNLVPAQQIPTAISIIIFCQSMGGAVSLIAANAIFSNTLRNQLQQHTIINPGARSVRQLVSGERLAVVVQAYSNSVDTVMYFGIAVSVAAFAFARGLGWKDIRVEKELNGSQVQGSDVESIERNGDSQG</sequence>
<evidence type="ECO:0000256" key="4">
    <source>
        <dbReference type="ARBA" id="ARBA00023136"/>
    </source>
</evidence>
<dbReference type="GO" id="GO:0005886">
    <property type="term" value="C:plasma membrane"/>
    <property type="evidence" value="ECO:0007669"/>
    <property type="project" value="TreeGrafter"/>
</dbReference>
<evidence type="ECO:0000256" key="3">
    <source>
        <dbReference type="ARBA" id="ARBA00022989"/>
    </source>
</evidence>
<keyword evidence="4 5" id="KW-0472">Membrane</keyword>
<gene>
    <name evidence="6" type="ORF">C8A01DRAFT_51542</name>
</gene>
<dbReference type="InterPro" id="IPR036259">
    <property type="entry name" value="MFS_trans_sf"/>
</dbReference>
<organism evidence="6 7">
    <name type="scientific">Parachaetomium inaequale</name>
    <dbReference type="NCBI Taxonomy" id="2588326"/>
    <lineage>
        <taxon>Eukaryota</taxon>
        <taxon>Fungi</taxon>
        <taxon>Dikarya</taxon>
        <taxon>Ascomycota</taxon>
        <taxon>Pezizomycotina</taxon>
        <taxon>Sordariomycetes</taxon>
        <taxon>Sordariomycetidae</taxon>
        <taxon>Sordariales</taxon>
        <taxon>Chaetomiaceae</taxon>
        <taxon>Parachaetomium</taxon>
    </lineage>
</organism>
<dbReference type="PANTHER" id="PTHR23501:SF155">
    <property type="entry name" value="EFFLUX PUMP AFOB"/>
    <property type="match status" value="1"/>
</dbReference>
<dbReference type="GO" id="GO:0022857">
    <property type="term" value="F:transmembrane transporter activity"/>
    <property type="evidence" value="ECO:0007669"/>
    <property type="project" value="TreeGrafter"/>
</dbReference>
<dbReference type="SUPFAM" id="SSF103473">
    <property type="entry name" value="MFS general substrate transporter"/>
    <property type="match status" value="1"/>
</dbReference>
<keyword evidence="2 5" id="KW-0812">Transmembrane</keyword>
<reference evidence="7" key="1">
    <citation type="journal article" date="2023" name="Mol. Phylogenet. Evol.">
        <title>Genome-scale phylogeny and comparative genomics of the fungal order Sordariales.</title>
        <authorList>
            <person name="Hensen N."/>
            <person name="Bonometti L."/>
            <person name="Westerberg I."/>
            <person name="Brannstrom I.O."/>
            <person name="Guillou S."/>
            <person name="Cros-Aarteil S."/>
            <person name="Calhoun S."/>
            <person name="Haridas S."/>
            <person name="Kuo A."/>
            <person name="Mondo S."/>
            <person name="Pangilinan J."/>
            <person name="Riley R."/>
            <person name="LaButti K."/>
            <person name="Andreopoulos B."/>
            <person name="Lipzen A."/>
            <person name="Chen C."/>
            <person name="Yan M."/>
            <person name="Daum C."/>
            <person name="Ng V."/>
            <person name="Clum A."/>
            <person name="Steindorff A."/>
            <person name="Ohm R.A."/>
            <person name="Martin F."/>
            <person name="Silar P."/>
            <person name="Natvig D.O."/>
            <person name="Lalanne C."/>
            <person name="Gautier V."/>
            <person name="Ament-Velasquez S.L."/>
            <person name="Kruys A."/>
            <person name="Hutchinson M.I."/>
            <person name="Powell A.J."/>
            <person name="Barry K."/>
            <person name="Miller A.N."/>
            <person name="Grigoriev I.V."/>
            <person name="Debuchy R."/>
            <person name="Gladieux P."/>
            <person name="Hiltunen Thoren M."/>
            <person name="Johannesson H."/>
        </authorList>
    </citation>
    <scope>NUCLEOTIDE SEQUENCE [LARGE SCALE GENOMIC DNA]</scope>
    <source>
        <strain evidence="7">CBS 284.82</strain>
    </source>
</reference>
<dbReference type="AlphaFoldDB" id="A0AAN6SKV0"/>
<dbReference type="PANTHER" id="PTHR23501">
    <property type="entry name" value="MAJOR FACILITATOR SUPERFAMILY"/>
    <property type="match status" value="1"/>
</dbReference>
<evidence type="ECO:0000313" key="7">
    <source>
        <dbReference type="Proteomes" id="UP001303115"/>
    </source>
</evidence>
<evidence type="ECO:0000256" key="2">
    <source>
        <dbReference type="ARBA" id="ARBA00022692"/>
    </source>
</evidence>
<evidence type="ECO:0000256" key="1">
    <source>
        <dbReference type="ARBA" id="ARBA00004141"/>
    </source>
</evidence>
<keyword evidence="3 5" id="KW-1133">Transmembrane helix</keyword>